<proteinExistence type="predicted"/>
<gene>
    <name evidence="2" type="ORF">J2751_000872</name>
</gene>
<evidence type="ECO:0000313" key="2">
    <source>
        <dbReference type="EMBL" id="MBP1921875.1"/>
    </source>
</evidence>
<dbReference type="RefSeq" id="WP_209483670.1">
    <property type="nucleotide sequence ID" value="NZ_JAGGKQ010000004.1"/>
</dbReference>
<organism evidence="2 3">
    <name type="scientific">Halorubrum alkaliphilum</name>
    <dbReference type="NCBI Taxonomy" id="261290"/>
    <lineage>
        <taxon>Archaea</taxon>
        <taxon>Methanobacteriati</taxon>
        <taxon>Methanobacteriota</taxon>
        <taxon>Stenosarchaea group</taxon>
        <taxon>Halobacteria</taxon>
        <taxon>Halobacteriales</taxon>
        <taxon>Haloferacaceae</taxon>
        <taxon>Halorubrum</taxon>
    </lineage>
</organism>
<keyword evidence="3" id="KW-1185">Reference proteome</keyword>
<feature type="region of interest" description="Disordered" evidence="1">
    <location>
        <begin position="1"/>
        <end position="20"/>
    </location>
</feature>
<dbReference type="EMBL" id="JAGGKQ010000004">
    <property type="protein sequence ID" value="MBP1921875.1"/>
    <property type="molecule type" value="Genomic_DNA"/>
</dbReference>
<name>A0A8T4GFP0_9EURY</name>
<reference evidence="2" key="1">
    <citation type="submission" date="2021-03" db="EMBL/GenBank/DDBJ databases">
        <title>Genomic Encyclopedia of Type Strains, Phase IV (KMG-IV): sequencing the most valuable type-strain genomes for metagenomic binning, comparative biology and taxonomic classification.</title>
        <authorList>
            <person name="Goeker M."/>
        </authorList>
    </citation>
    <scope>NUCLEOTIDE SEQUENCE</scope>
    <source>
        <strain evidence="2">DSM 23564</strain>
    </source>
</reference>
<evidence type="ECO:0000313" key="3">
    <source>
        <dbReference type="Proteomes" id="UP000823588"/>
    </source>
</evidence>
<dbReference type="OrthoDB" id="346036at2157"/>
<accession>A0A8T4GFP0</accession>
<dbReference type="Proteomes" id="UP000823588">
    <property type="component" value="Unassembled WGS sequence"/>
</dbReference>
<dbReference type="AlphaFoldDB" id="A0A8T4GFP0"/>
<protein>
    <submittedName>
        <fullName evidence="2">Uncharacterized protein</fullName>
    </submittedName>
</protein>
<sequence length="79" mass="8556">MSTSVGESEDGDATTGISADNRSPYFKYNWSLPTSMKVQFECSCSEDISEFTRGETSRGVHVECGNCGAVYAVTITELD</sequence>
<evidence type="ECO:0000256" key="1">
    <source>
        <dbReference type="SAM" id="MobiDB-lite"/>
    </source>
</evidence>
<comment type="caution">
    <text evidence="2">The sequence shown here is derived from an EMBL/GenBank/DDBJ whole genome shotgun (WGS) entry which is preliminary data.</text>
</comment>